<evidence type="ECO:0000256" key="1">
    <source>
        <dbReference type="SAM" id="Phobius"/>
    </source>
</evidence>
<dbReference type="EMBL" id="JAMZEJ010000007">
    <property type="protein sequence ID" value="MCQ8241737.1"/>
    <property type="molecule type" value="Genomic_DNA"/>
</dbReference>
<feature type="transmembrane region" description="Helical" evidence="1">
    <location>
        <begin position="20"/>
        <end position="41"/>
    </location>
</feature>
<keyword evidence="1" id="KW-0472">Membrane</keyword>
<dbReference type="Proteomes" id="UP001524547">
    <property type="component" value="Unassembled WGS sequence"/>
</dbReference>
<name>A0ABT1W0Q7_9PROT</name>
<dbReference type="RefSeq" id="WP_422920477.1">
    <property type="nucleotide sequence ID" value="NZ_JAMZEJ010000007.1"/>
</dbReference>
<comment type="caution">
    <text evidence="2">The sequence shown here is derived from an EMBL/GenBank/DDBJ whole genome shotgun (WGS) entry which is preliminary data.</text>
</comment>
<evidence type="ECO:0000313" key="2">
    <source>
        <dbReference type="EMBL" id="MCQ8241737.1"/>
    </source>
</evidence>
<evidence type="ECO:0000313" key="3">
    <source>
        <dbReference type="Proteomes" id="UP001524547"/>
    </source>
</evidence>
<proteinExistence type="predicted"/>
<accession>A0ABT1W0Q7</accession>
<keyword evidence="3" id="KW-1185">Reference proteome</keyword>
<keyword evidence="1" id="KW-0812">Transmembrane</keyword>
<reference evidence="2 3" key="1">
    <citation type="submission" date="2022-06" db="EMBL/GenBank/DDBJ databases">
        <title>Rhizosaccharibacter gen. nov. sp. nov. KSS12, endophytic bacteria isolated from sugarcane.</title>
        <authorList>
            <person name="Pitiwittayakul N."/>
        </authorList>
    </citation>
    <scope>NUCLEOTIDE SEQUENCE [LARGE SCALE GENOMIC DNA]</scope>
    <source>
        <strain evidence="2 3">KSS12</strain>
    </source>
</reference>
<keyword evidence="1" id="KW-1133">Transmembrane helix</keyword>
<gene>
    <name evidence="2" type="ORF">NFI88_12925</name>
</gene>
<protein>
    <submittedName>
        <fullName evidence="2">DUF2474 domain-containing protein</fullName>
    </submittedName>
</protein>
<organism evidence="2 3">
    <name type="scientific">Rhizosaccharibacter radicis</name>
    <dbReference type="NCBI Taxonomy" id="2782605"/>
    <lineage>
        <taxon>Bacteria</taxon>
        <taxon>Pseudomonadati</taxon>
        <taxon>Pseudomonadota</taxon>
        <taxon>Alphaproteobacteria</taxon>
        <taxon>Acetobacterales</taxon>
        <taxon>Acetobacteraceae</taxon>
        <taxon>Rhizosaccharibacter</taxon>
    </lineage>
</organism>
<sequence>MRLEPRLPAEPRPGGFGSRIGWFVLIWFVSLCAVVGVAHGLRMLIPH</sequence>